<dbReference type="Proteomes" id="UP001177003">
    <property type="component" value="Chromosome 4"/>
</dbReference>
<evidence type="ECO:0000256" key="4">
    <source>
        <dbReference type="RuleBase" id="RU004070"/>
    </source>
</evidence>
<keyword evidence="1 4" id="KW-0547">Nucleotide-binding</keyword>
<dbReference type="GO" id="GO:0006270">
    <property type="term" value="P:DNA replication initiation"/>
    <property type="evidence" value="ECO:0007669"/>
    <property type="project" value="TreeGrafter"/>
</dbReference>
<dbReference type="SUPFAM" id="SSF52540">
    <property type="entry name" value="P-loop containing nucleoside triphosphate hydrolases"/>
    <property type="match status" value="1"/>
</dbReference>
<dbReference type="InterPro" id="IPR001208">
    <property type="entry name" value="MCM_dom"/>
</dbReference>
<evidence type="ECO:0000313" key="8">
    <source>
        <dbReference type="Proteomes" id="UP001177003"/>
    </source>
</evidence>
<dbReference type="SUPFAM" id="SSF48403">
    <property type="entry name" value="Ankyrin repeat"/>
    <property type="match status" value="1"/>
</dbReference>
<proteinExistence type="inferred from homology"/>
<sequence length="407" mass="45221">MFLGILRVNRFICREDTSSSDTLVEDITGSPPVAVVGLPSPRRRCHCFFHPRWSQTFFFLANILFFLPVAGILNLFEANKPGSLINNYVTQLSCMLSSKATNLVSLQARLSRFHHHLKEILSHKRAAIHEAMEQQTISITKAGITTILNSRTSVLAATNPPSGRYDDLKTAQDNIDLHTTILSRFDLIFILEDINMFSQDKILLVVRAEATAQDTQHGGTTLHIAAMTNDFELVKIIPYAGVDVNIRNVQKTIPLHVAVARGSKSCVGMLLSAGGLVYRVSDTELVSVLPSAEDEVNVACFHPLTESGLVYATNEGKLRILQHDGGHAPRPDHFFEARAVEGDSDIRMVVDACCPHDIREETDPEYFYRHIPLNWINGDAHCSFPSFSTAYEDIKEGHSSSTTFIEC</sequence>
<gene>
    <name evidence="7" type="ORF">LSALG_LOCUS22258</name>
</gene>
<dbReference type="PROSITE" id="PS50297">
    <property type="entry name" value="ANK_REP_REGION"/>
    <property type="match status" value="1"/>
</dbReference>
<dbReference type="GO" id="GO:0003697">
    <property type="term" value="F:single-stranded DNA binding"/>
    <property type="evidence" value="ECO:0007669"/>
    <property type="project" value="TreeGrafter"/>
</dbReference>
<evidence type="ECO:0000313" key="7">
    <source>
        <dbReference type="EMBL" id="CAI9282628.1"/>
    </source>
</evidence>
<keyword evidence="5" id="KW-1133">Transmembrane helix</keyword>
<keyword evidence="8" id="KW-1185">Reference proteome</keyword>
<dbReference type="PANTHER" id="PTHR11630:SF42">
    <property type="entry name" value="DNA REPLICATION LICENSING FACTOR MCM5"/>
    <property type="match status" value="1"/>
</dbReference>
<dbReference type="GO" id="GO:0017116">
    <property type="term" value="F:single-stranded DNA helicase activity"/>
    <property type="evidence" value="ECO:0007669"/>
    <property type="project" value="TreeGrafter"/>
</dbReference>
<dbReference type="Pfam" id="PF13637">
    <property type="entry name" value="Ank_4"/>
    <property type="match status" value="1"/>
</dbReference>
<accession>A0AA36E559</accession>
<dbReference type="GO" id="GO:0043138">
    <property type="term" value="F:3'-5' DNA helicase activity"/>
    <property type="evidence" value="ECO:0007669"/>
    <property type="project" value="TreeGrafter"/>
</dbReference>
<dbReference type="GO" id="GO:0000727">
    <property type="term" value="P:double-strand break repair via break-induced replication"/>
    <property type="evidence" value="ECO:0007669"/>
    <property type="project" value="TreeGrafter"/>
</dbReference>
<organism evidence="7 8">
    <name type="scientific">Lactuca saligna</name>
    <name type="common">Willowleaf lettuce</name>
    <dbReference type="NCBI Taxonomy" id="75948"/>
    <lineage>
        <taxon>Eukaryota</taxon>
        <taxon>Viridiplantae</taxon>
        <taxon>Streptophyta</taxon>
        <taxon>Embryophyta</taxon>
        <taxon>Tracheophyta</taxon>
        <taxon>Spermatophyta</taxon>
        <taxon>Magnoliopsida</taxon>
        <taxon>eudicotyledons</taxon>
        <taxon>Gunneridae</taxon>
        <taxon>Pentapetalae</taxon>
        <taxon>asterids</taxon>
        <taxon>campanulids</taxon>
        <taxon>Asterales</taxon>
        <taxon>Asteraceae</taxon>
        <taxon>Cichorioideae</taxon>
        <taxon>Cichorieae</taxon>
        <taxon>Lactucinae</taxon>
        <taxon>Lactuca</taxon>
    </lineage>
</organism>
<feature type="transmembrane region" description="Helical" evidence="5">
    <location>
        <begin position="57"/>
        <end position="76"/>
    </location>
</feature>
<dbReference type="GO" id="GO:0005524">
    <property type="term" value="F:ATP binding"/>
    <property type="evidence" value="ECO:0007669"/>
    <property type="project" value="UniProtKB-KW"/>
</dbReference>
<dbReference type="PRINTS" id="PR01657">
    <property type="entry name" value="MCMFAMILY"/>
</dbReference>
<evidence type="ECO:0000259" key="6">
    <source>
        <dbReference type="PROSITE" id="PS50051"/>
    </source>
</evidence>
<dbReference type="PROSITE" id="PS50088">
    <property type="entry name" value="ANK_REPEAT"/>
    <property type="match status" value="1"/>
</dbReference>
<dbReference type="Gene3D" id="3.40.50.300">
    <property type="entry name" value="P-loop containing nucleotide triphosphate hydrolases"/>
    <property type="match status" value="1"/>
</dbReference>
<evidence type="ECO:0000256" key="1">
    <source>
        <dbReference type="ARBA" id="ARBA00022741"/>
    </source>
</evidence>
<comment type="similarity">
    <text evidence="4">Belongs to the MCM family.</text>
</comment>
<dbReference type="SMART" id="SM00248">
    <property type="entry name" value="ANK"/>
    <property type="match status" value="2"/>
</dbReference>
<dbReference type="InterPro" id="IPR002110">
    <property type="entry name" value="Ankyrin_rpt"/>
</dbReference>
<dbReference type="InterPro" id="IPR027417">
    <property type="entry name" value="P-loop_NTPase"/>
</dbReference>
<protein>
    <recommendedName>
        <fullName evidence="6">MCM C-terminal AAA(+) ATPase domain-containing protein</fullName>
    </recommendedName>
</protein>
<dbReference type="PROSITE" id="PS50051">
    <property type="entry name" value="MCM_2"/>
    <property type="match status" value="1"/>
</dbReference>
<keyword evidence="5" id="KW-0472">Membrane</keyword>
<dbReference type="Pfam" id="PF00493">
    <property type="entry name" value="MCM"/>
    <property type="match status" value="1"/>
</dbReference>
<name>A0AA36E559_LACSI</name>
<keyword evidence="4" id="KW-0238">DNA-binding</keyword>
<reference evidence="7" key="1">
    <citation type="submission" date="2023-04" db="EMBL/GenBank/DDBJ databases">
        <authorList>
            <person name="Vijverberg K."/>
            <person name="Xiong W."/>
            <person name="Schranz E."/>
        </authorList>
    </citation>
    <scope>NUCLEOTIDE SEQUENCE</scope>
</reference>
<dbReference type="AlphaFoldDB" id="A0AA36E559"/>
<keyword evidence="3" id="KW-0040">ANK repeat</keyword>
<dbReference type="EMBL" id="OX465080">
    <property type="protein sequence ID" value="CAI9282628.1"/>
    <property type="molecule type" value="Genomic_DNA"/>
</dbReference>
<dbReference type="GO" id="GO:0005634">
    <property type="term" value="C:nucleus"/>
    <property type="evidence" value="ECO:0007669"/>
    <property type="project" value="TreeGrafter"/>
</dbReference>
<dbReference type="SMART" id="SM00350">
    <property type="entry name" value="MCM"/>
    <property type="match status" value="1"/>
</dbReference>
<evidence type="ECO:0000256" key="5">
    <source>
        <dbReference type="SAM" id="Phobius"/>
    </source>
</evidence>
<keyword evidence="5" id="KW-0812">Transmembrane</keyword>
<feature type="domain" description="MCM C-terminal AAA(+) ATPase" evidence="6">
    <location>
        <begin position="125"/>
        <end position="203"/>
    </location>
</feature>
<dbReference type="GO" id="GO:0042555">
    <property type="term" value="C:MCM complex"/>
    <property type="evidence" value="ECO:0007669"/>
    <property type="project" value="TreeGrafter"/>
</dbReference>
<evidence type="ECO:0000256" key="3">
    <source>
        <dbReference type="PROSITE-ProRule" id="PRU00023"/>
    </source>
</evidence>
<evidence type="ECO:0000256" key="2">
    <source>
        <dbReference type="ARBA" id="ARBA00022840"/>
    </source>
</evidence>
<feature type="repeat" description="ANK" evidence="3">
    <location>
        <begin position="217"/>
        <end position="249"/>
    </location>
</feature>
<keyword evidence="2 4" id="KW-0067">ATP-binding</keyword>
<dbReference type="InterPro" id="IPR036770">
    <property type="entry name" value="Ankyrin_rpt-contain_sf"/>
</dbReference>
<dbReference type="PANTHER" id="PTHR11630">
    <property type="entry name" value="DNA REPLICATION LICENSING FACTOR MCM FAMILY MEMBER"/>
    <property type="match status" value="1"/>
</dbReference>
<dbReference type="InterPro" id="IPR031327">
    <property type="entry name" value="MCM"/>
</dbReference>